<sequence length="77" mass="8756">MNGLGDVRLVLRQQELQEAGRAAPAASGAVGGRRWTLFWRRWRTRRALLELSAEQLADIGLSRAEARAEALRPFWRL</sequence>
<organism evidence="2 3">
    <name type="scientific">Pseudomonas zhanjiangensis</name>
    <dbReference type="NCBI Taxonomy" id="3239015"/>
    <lineage>
        <taxon>Bacteria</taxon>
        <taxon>Pseudomonadati</taxon>
        <taxon>Pseudomonadota</taxon>
        <taxon>Gammaproteobacteria</taxon>
        <taxon>Pseudomonadales</taxon>
        <taxon>Pseudomonadaceae</taxon>
        <taxon>Pseudomonas</taxon>
    </lineage>
</organism>
<evidence type="ECO:0000313" key="2">
    <source>
        <dbReference type="EMBL" id="MEX6500825.1"/>
    </source>
</evidence>
<dbReference type="EMBL" id="JBFTEG010000001">
    <property type="protein sequence ID" value="MEX6500825.1"/>
    <property type="molecule type" value="Genomic_DNA"/>
</dbReference>
<evidence type="ECO:0000259" key="1">
    <source>
        <dbReference type="Pfam" id="PF06568"/>
    </source>
</evidence>
<comment type="caution">
    <text evidence="2">The sequence shown here is derived from an EMBL/GenBank/DDBJ whole genome shotgun (WGS) entry which is preliminary data.</text>
</comment>
<dbReference type="Pfam" id="PF06568">
    <property type="entry name" value="YjiS-like"/>
    <property type="match status" value="1"/>
</dbReference>
<keyword evidence="3" id="KW-1185">Reference proteome</keyword>
<reference evidence="2 3" key="1">
    <citation type="submission" date="2024-07" db="EMBL/GenBank/DDBJ databases">
        <authorList>
            <person name="Li M."/>
        </authorList>
    </citation>
    <scope>NUCLEOTIDE SEQUENCE [LARGE SCALE GENOMIC DNA]</scope>
    <source>
        <strain evidence="2 3">25A3E</strain>
    </source>
</reference>
<protein>
    <submittedName>
        <fullName evidence="2">DUF1127 domain-containing protein</fullName>
    </submittedName>
</protein>
<dbReference type="Proteomes" id="UP001560296">
    <property type="component" value="Unassembled WGS sequence"/>
</dbReference>
<name>A0ABV3YQF6_9PSED</name>
<dbReference type="InterPro" id="IPR009506">
    <property type="entry name" value="YjiS-like"/>
</dbReference>
<dbReference type="RefSeq" id="WP_369285745.1">
    <property type="nucleotide sequence ID" value="NZ_JBFTEG010000001.1"/>
</dbReference>
<evidence type="ECO:0000313" key="3">
    <source>
        <dbReference type="Proteomes" id="UP001560296"/>
    </source>
</evidence>
<gene>
    <name evidence="2" type="ORF">AB5S05_02015</name>
</gene>
<proteinExistence type="predicted"/>
<accession>A0ABV3YQF6</accession>
<feature type="domain" description="YjiS-like" evidence="1">
    <location>
        <begin position="33"/>
        <end position="67"/>
    </location>
</feature>